<evidence type="ECO:0000313" key="3">
    <source>
        <dbReference type="WBParaSite" id="PgE227_g001_t20"/>
    </source>
</evidence>
<dbReference type="WBParaSite" id="PgE227_g001_t22">
    <property type="protein sequence ID" value="PgE227_g001_t22"/>
    <property type="gene ID" value="PgE227_g001"/>
</dbReference>
<dbReference type="WBParaSite" id="PgE227_g001_t20">
    <property type="protein sequence ID" value="PgE227_g001_t20"/>
    <property type="gene ID" value="PgE227_g001"/>
</dbReference>
<sequence>MPSCLNRHSASGLPVTRHIENECFLLHRRGRASIFVFLVGFLFRQMSQQNSYAESRVEIVMFHLARFNISTFLMHAFHNRFSSVNIFEEECIQDKEGFLRCGNVEKNLSIV</sequence>
<dbReference type="WBParaSite" id="PgE227_g001_t02">
    <property type="protein sequence ID" value="PgE227_g001_t02"/>
    <property type="gene ID" value="PgE227_g001"/>
</dbReference>
<organism evidence="1 3">
    <name type="scientific">Parascaris univalens</name>
    <name type="common">Nematode worm</name>
    <dbReference type="NCBI Taxonomy" id="6257"/>
    <lineage>
        <taxon>Eukaryota</taxon>
        <taxon>Metazoa</taxon>
        <taxon>Ecdysozoa</taxon>
        <taxon>Nematoda</taxon>
        <taxon>Chromadorea</taxon>
        <taxon>Rhabditida</taxon>
        <taxon>Spirurina</taxon>
        <taxon>Ascaridomorpha</taxon>
        <taxon>Ascaridoidea</taxon>
        <taxon>Ascarididae</taxon>
        <taxon>Parascaris</taxon>
    </lineage>
</organism>
<accession>A0A915A2V3</accession>
<keyword evidence="1" id="KW-1185">Reference proteome</keyword>
<proteinExistence type="predicted"/>
<dbReference type="Proteomes" id="UP000887569">
    <property type="component" value="Unplaced"/>
</dbReference>
<dbReference type="AlphaFoldDB" id="A0A915A2V3"/>
<evidence type="ECO:0000313" key="1">
    <source>
        <dbReference type="Proteomes" id="UP000887569"/>
    </source>
</evidence>
<evidence type="ECO:0000313" key="2">
    <source>
        <dbReference type="WBParaSite" id="PgE227_g001_t02"/>
    </source>
</evidence>
<protein>
    <submittedName>
        <fullName evidence="2 3">Uncharacterized protein</fullName>
    </submittedName>
</protein>
<reference evidence="2 3" key="1">
    <citation type="submission" date="2022-11" db="UniProtKB">
        <authorList>
            <consortium name="WormBaseParasite"/>
        </authorList>
    </citation>
    <scope>IDENTIFICATION</scope>
</reference>
<name>A0A915A2V3_PARUN</name>